<dbReference type="EMBL" id="FRAI01000005">
    <property type="protein sequence ID" value="SHJ58015.1"/>
    <property type="molecule type" value="Genomic_DNA"/>
</dbReference>
<dbReference type="AlphaFoldDB" id="A0A1M6KGE6"/>
<proteinExistence type="predicted"/>
<dbReference type="Gene3D" id="3.30.1490.480">
    <property type="entry name" value="Endolytic murein transglycosylase"/>
    <property type="match status" value="1"/>
</dbReference>
<reference evidence="2" key="1">
    <citation type="submission" date="2016-11" db="EMBL/GenBank/DDBJ databases">
        <authorList>
            <person name="Varghese N."/>
            <person name="Submissions S."/>
        </authorList>
    </citation>
    <scope>NUCLEOTIDE SEQUENCE [LARGE SCALE GENOMIC DNA]</scope>
    <source>
        <strain evidence="2">DSM 14826</strain>
    </source>
</reference>
<organism evidence="1 2">
    <name type="scientific">Anaerobranca californiensis DSM 14826</name>
    <dbReference type="NCBI Taxonomy" id="1120989"/>
    <lineage>
        <taxon>Bacteria</taxon>
        <taxon>Bacillati</taxon>
        <taxon>Bacillota</taxon>
        <taxon>Clostridia</taxon>
        <taxon>Eubacteriales</taxon>
        <taxon>Proteinivoracaceae</taxon>
        <taxon>Anaerobranca</taxon>
    </lineage>
</organism>
<keyword evidence="2" id="KW-1185">Reference proteome</keyword>
<evidence type="ECO:0000313" key="2">
    <source>
        <dbReference type="Proteomes" id="UP000243547"/>
    </source>
</evidence>
<dbReference type="OrthoDB" id="9792479at2"/>
<sequence>MGKNLIFLGIGIIITSLFWTNQTLSEQEIISKAKEMGMVFQSELEKELYQKIEKKIRLEIEQEKPDEILLSIPKGVSGQYIATLLNERGFDGQQFLMEIEKRGFTSKIKHGNFLIKSDASIDEIISLLTN</sequence>
<gene>
    <name evidence="1" type="ORF">SAMN02745227_00111</name>
</gene>
<protein>
    <recommendedName>
        <fullName evidence="3">YceG-like family protein</fullName>
    </recommendedName>
</protein>
<name>A0A1M6KGE6_9FIRM</name>
<dbReference type="RefSeq" id="WP_072905315.1">
    <property type="nucleotide sequence ID" value="NZ_FRAI01000005.1"/>
</dbReference>
<evidence type="ECO:0000313" key="1">
    <source>
        <dbReference type="EMBL" id="SHJ58015.1"/>
    </source>
</evidence>
<accession>A0A1M6KGE6</accession>
<dbReference type="STRING" id="1120989.SAMN02745227_00111"/>
<dbReference type="Proteomes" id="UP000243547">
    <property type="component" value="Unassembled WGS sequence"/>
</dbReference>
<evidence type="ECO:0008006" key="3">
    <source>
        <dbReference type="Google" id="ProtNLM"/>
    </source>
</evidence>